<evidence type="ECO:0000313" key="6">
    <source>
        <dbReference type="EMBL" id="KAJ4263372.1"/>
    </source>
</evidence>
<dbReference type="EMBL" id="JAOQAZ010000010">
    <property type="protein sequence ID" value="KAJ4263372.1"/>
    <property type="molecule type" value="Genomic_DNA"/>
</dbReference>
<protein>
    <recommendedName>
        <fullName evidence="5">Carboxylic ester hydrolase</fullName>
        <ecNumber evidence="5">3.1.1.-</ecNumber>
    </recommendedName>
</protein>
<dbReference type="GO" id="GO:0052689">
    <property type="term" value="F:carboxylic ester hydrolase activity"/>
    <property type="evidence" value="ECO:0007669"/>
    <property type="project" value="UniProtKB-KW"/>
</dbReference>
<dbReference type="PANTHER" id="PTHR33938:SF8">
    <property type="entry name" value="CARBOXYLIC ESTER HYDROLASE"/>
    <property type="match status" value="1"/>
</dbReference>
<evidence type="ECO:0000313" key="7">
    <source>
        <dbReference type="Proteomes" id="UP001152049"/>
    </source>
</evidence>
<comment type="caution">
    <text evidence="6">The sequence shown here is derived from an EMBL/GenBank/DDBJ whole genome shotgun (WGS) entry which is preliminary data.</text>
</comment>
<keyword evidence="7" id="KW-1185">Reference proteome</keyword>
<dbReference type="Pfam" id="PF07519">
    <property type="entry name" value="Tannase"/>
    <property type="match status" value="1"/>
</dbReference>
<comment type="similarity">
    <text evidence="5">Belongs to the tannase family.</text>
</comment>
<dbReference type="OrthoDB" id="4966959at2759"/>
<evidence type="ECO:0000256" key="2">
    <source>
        <dbReference type="ARBA" id="ARBA00022729"/>
    </source>
</evidence>
<proteinExistence type="inferred from homology"/>
<organism evidence="6 7">
    <name type="scientific">Fusarium torreyae</name>
    <dbReference type="NCBI Taxonomy" id="1237075"/>
    <lineage>
        <taxon>Eukaryota</taxon>
        <taxon>Fungi</taxon>
        <taxon>Dikarya</taxon>
        <taxon>Ascomycota</taxon>
        <taxon>Pezizomycotina</taxon>
        <taxon>Sordariomycetes</taxon>
        <taxon>Hypocreomycetidae</taxon>
        <taxon>Hypocreales</taxon>
        <taxon>Nectriaceae</taxon>
        <taxon>Fusarium</taxon>
    </lineage>
</organism>
<evidence type="ECO:0000256" key="1">
    <source>
        <dbReference type="ARBA" id="ARBA00022487"/>
    </source>
</evidence>
<dbReference type="AlphaFoldDB" id="A0A9W8S3I0"/>
<evidence type="ECO:0000256" key="4">
    <source>
        <dbReference type="ARBA" id="ARBA00023157"/>
    </source>
</evidence>
<keyword evidence="3 5" id="KW-0378">Hydrolase</keyword>
<keyword evidence="1" id="KW-0719">Serine esterase</keyword>
<evidence type="ECO:0000256" key="5">
    <source>
        <dbReference type="RuleBase" id="RU361238"/>
    </source>
</evidence>
<dbReference type="Proteomes" id="UP001152049">
    <property type="component" value="Unassembled WGS sequence"/>
</dbReference>
<gene>
    <name evidence="6" type="ORF">NW762_006191</name>
</gene>
<keyword evidence="2" id="KW-0732">Signal</keyword>
<dbReference type="EC" id="3.1.1.-" evidence="5"/>
<name>A0A9W8S3I0_9HYPO</name>
<sequence>MRLDGFMLAQRYPGTYDGILAGASAFNWATFVPVMYYPQFVMVQLSHYPKNCVFSAIVDAAVVACDELDGVKDGILSLAKDCDYDPLQMVGKQVECEDGKATISEKDAQIMRKAWDGPKYKDGTPIWYGVNGGASFGDLANTTCDGGRWKGGPFGIASSWFQNFVLQNNTADLSAQDGDDFRAVTNLSISAYKSATSTDNPDLRDFRESSGKLLH</sequence>
<evidence type="ECO:0000256" key="3">
    <source>
        <dbReference type="ARBA" id="ARBA00022801"/>
    </source>
</evidence>
<reference evidence="6" key="1">
    <citation type="submission" date="2022-09" db="EMBL/GenBank/DDBJ databases">
        <title>Fusarium specimens isolated from Avocado Roots.</title>
        <authorList>
            <person name="Stajich J."/>
            <person name="Roper C."/>
            <person name="Heimlech-Rivalta G."/>
        </authorList>
    </citation>
    <scope>NUCLEOTIDE SEQUENCE</scope>
    <source>
        <strain evidence="6">CF00136</strain>
    </source>
</reference>
<keyword evidence="4" id="KW-1015">Disulfide bond</keyword>
<dbReference type="PANTHER" id="PTHR33938">
    <property type="entry name" value="FERULOYL ESTERASE B-RELATED"/>
    <property type="match status" value="1"/>
</dbReference>
<accession>A0A9W8S3I0</accession>
<dbReference type="InterPro" id="IPR011118">
    <property type="entry name" value="Tannase/feruloyl_esterase"/>
</dbReference>